<organism evidence="3 4">
    <name type="scientific">Leptospira wolffii</name>
    <dbReference type="NCBI Taxonomy" id="409998"/>
    <lineage>
        <taxon>Bacteria</taxon>
        <taxon>Pseudomonadati</taxon>
        <taxon>Spirochaetota</taxon>
        <taxon>Spirochaetia</taxon>
        <taxon>Leptospirales</taxon>
        <taxon>Leptospiraceae</taxon>
        <taxon>Leptospira</taxon>
    </lineage>
</organism>
<keyword evidence="2" id="KW-0812">Transmembrane</keyword>
<accession>A0A2M9ZGK9</accession>
<dbReference type="SUPFAM" id="SSF56954">
    <property type="entry name" value="Outer membrane efflux proteins (OEP)"/>
    <property type="match status" value="1"/>
</dbReference>
<feature type="transmembrane region" description="Helical" evidence="2">
    <location>
        <begin position="9"/>
        <end position="28"/>
    </location>
</feature>
<dbReference type="PANTHER" id="PTHR30203">
    <property type="entry name" value="OUTER MEMBRANE CATION EFFLUX PROTEIN"/>
    <property type="match status" value="1"/>
</dbReference>
<reference evidence="3 4" key="1">
    <citation type="submission" date="2017-07" db="EMBL/GenBank/DDBJ databases">
        <title>Leptospira spp. isolated from tropical soils.</title>
        <authorList>
            <person name="Thibeaux R."/>
            <person name="Iraola G."/>
            <person name="Ferres I."/>
            <person name="Bierque E."/>
            <person name="Girault D."/>
            <person name="Soupe-Gilbert M.-E."/>
            <person name="Picardeau M."/>
            <person name="Goarant C."/>
        </authorList>
    </citation>
    <scope>NUCLEOTIDE SEQUENCE [LARGE SCALE GENOMIC DNA]</scope>
    <source>
        <strain evidence="3 4">FH2-C-A2</strain>
    </source>
</reference>
<dbReference type="GO" id="GO:0015562">
    <property type="term" value="F:efflux transmembrane transporter activity"/>
    <property type="evidence" value="ECO:0007669"/>
    <property type="project" value="InterPro"/>
</dbReference>
<evidence type="ECO:0000313" key="3">
    <source>
        <dbReference type="EMBL" id="PJZ67572.1"/>
    </source>
</evidence>
<keyword evidence="2" id="KW-1133">Transmembrane helix</keyword>
<gene>
    <name evidence="3" type="ORF">CH371_06040</name>
</gene>
<dbReference type="Gene3D" id="1.20.1600.10">
    <property type="entry name" value="Outer membrane efflux proteins (OEP)"/>
    <property type="match status" value="1"/>
</dbReference>
<comment type="similarity">
    <text evidence="1">Belongs to the outer membrane factor (OMF) (TC 1.B.17) family.</text>
</comment>
<name>A0A2M9ZGK9_9LEPT</name>
<dbReference type="PANTHER" id="PTHR30203:SF23">
    <property type="entry name" value="OUTER MEMBRANE EFFLUX PROTEIN"/>
    <property type="match status" value="1"/>
</dbReference>
<dbReference type="AlphaFoldDB" id="A0A2M9ZGK9"/>
<comment type="caution">
    <text evidence="3">The sequence shown here is derived from an EMBL/GenBank/DDBJ whole genome shotgun (WGS) entry which is preliminary data.</text>
</comment>
<evidence type="ECO:0000313" key="4">
    <source>
        <dbReference type="Proteomes" id="UP000231912"/>
    </source>
</evidence>
<dbReference type="EMBL" id="NPDT01000001">
    <property type="protein sequence ID" value="PJZ67572.1"/>
    <property type="molecule type" value="Genomic_DNA"/>
</dbReference>
<proteinExistence type="inferred from homology"/>
<evidence type="ECO:0000256" key="1">
    <source>
        <dbReference type="ARBA" id="ARBA00007613"/>
    </source>
</evidence>
<protein>
    <submittedName>
        <fullName evidence="3">Channel protein TolC</fullName>
    </submittedName>
</protein>
<keyword evidence="2" id="KW-0472">Membrane</keyword>
<sequence>MEAIRMRGIYYYFIQYLFLFSLFLGITGDSLGSGEESKVSPPSSTSPGKRISLIDAENLFLRNNLSLLASRMDVESKNGDILQAGLWDNPNFFMDQNAYNRNTGVVLDTTKNGQTAIQIQQLFLLAGKRDKRIRLAKWNKEIAEQTFYDTLRSLKLELRSSFFQLYFARKSLEFYEESIPQVRKTIVGAENVYKSRELLLAELLRLKAILFRLETDRSELIKIILEKEETLRVLLNDPESFEEEIFPIWSESETSESSPLVLETEDLLKAALEYRPDLKGLELAVKAEQTNLSLQKAMAVPDLALGGSWDRAGNYINNYYGVTVSIALPVFDRNQGNIRSSETVLAAKKAALEEKFLKVKAEVKSALGQAKEKDRLLQEYRNSFTKDYKNLAGMMIENYKKRYITILEFSDFFESYSDSTIKMIRLRSDRIDAIENLNYTVGRTIAGEGK</sequence>
<dbReference type="InterPro" id="IPR003423">
    <property type="entry name" value="OMP_efflux"/>
</dbReference>
<evidence type="ECO:0000256" key="2">
    <source>
        <dbReference type="SAM" id="Phobius"/>
    </source>
</evidence>
<dbReference type="InterPro" id="IPR010131">
    <property type="entry name" value="MdtP/NodT-like"/>
</dbReference>
<dbReference type="Proteomes" id="UP000231912">
    <property type="component" value="Unassembled WGS sequence"/>
</dbReference>
<dbReference type="Pfam" id="PF02321">
    <property type="entry name" value="OEP"/>
    <property type="match status" value="2"/>
</dbReference>